<name>A0A7K0CA62_9ACTN</name>
<proteinExistence type="predicted"/>
<dbReference type="RefSeq" id="WP_153449657.1">
    <property type="nucleotide sequence ID" value="NZ_WEGJ01000001.1"/>
</dbReference>
<dbReference type="AlphaFoldDB" id="A0A7K0CA62"/>
<sequence length="276" mass="30845">MGNRANFVVVRESGEYELYYSRSGALGLDLDLLAGPAEALSMVRRQGMDDRWLDDVFCEGAALIDLGRKVLMLFAWEGPSTVMRYRAATLELLREAWAGWDVRWTYDGLAELRTYLGLDPELVRDRDIGPSFGGLLETDDEGLREPAPMAAVVTVGANRCYVVANVADHPVRKGPALLNRLAGGPEHGVCRVPADAGIHVDSLRHQVGWWVLASSAQAYEVPQRWPGWTVEFWEDRWEEHVRASAGQFQPPPVDHERALAEVRTKAERRRSLGPAR</sequence>
<keyword evidence="2" id="KW-1185">Reference proteome</keyword>
<reference evidence="1 2" key="1">
    <citation type="submission" date="2019-10" db="EMBL/GenBank/DDBJ databases">
        <title>Streptomyces smaragdinus sp. nov. and Streptomyces fabii sp. nov., isolated from the gut of fungus growing-termite Macrotermes natalensis.</title>
        <authorList>
            <person name="Schwitalla J."/>
            <person name="Benndorf R."/>
            <person name="Martin K."/>
            <person name="De Beer W."/>
            <person name="Kaster A.-K."/>
            <person name="Vollmers J."/>
            <person name="Poulsen M."/>
            <person name="Beemelmanns C."/>
        </authorList>
    </citation>
    <scope>NUCLEOTIDE SEQUENCE [LARGE SCALE GENOMIC DNA]</scope>
    <source>
        <strain evidence="1 2">RB5</strain>
    </source>
</reference>
<gene>
    <name evidence="1" type="ORF">SRB5_04580</name>
</gene>
<dbReference type="OrthoDB" id="2528990at2"/>
<dbReference type="EMBL" id="WEGJ01000001">
    <property type="protein sequence ID" value="MQY10351.1"/>
    <property type="molecule type" value="Genomic_DNA"/>
</dbReference>
<comment type="caution">
    <text evidence="1">The sequence shown here is derived from an EMBL/GenBank/DDBJ whole genome shotgun (WGS) entry which is preliminary data.</text>
</comment>
<evidence type="ECO:0000313" key="1">
    <source>
        <dbReference type="EMBL" id="MQY10351.1"/>
    </source>
</evidence>
<accession>A0A7K0CA62</accession>
<evidence type="ECO:0000313" key="2">
    <source>
        <dbReference type="Proteomes" id="UP000466345"/>
    </source>
</evidence>
<dbReference type="Proteomes" id="UP000466345">
    <property type="component" value="Unassembled WGS sequence"/>
</dbReference>
<organism evidence="1 2">
    <name type="scientific">Streptomyces smaragdinus</name>
    <dbReference type="NCBI Taxonomy" id="2585196"/>
    <lineage>
        <taxon>Bacteria</taxon>
        <taxon>Bacillati</taxon>
        <taxon>Actinomycetota</taxon>
        <taxon>Actinomycetes</taxon>
        <taxon>Kitasatosporales</taxon>
        <taxon>Streptomycetaceae</taxon>
        <taxon>Streptomyces</taxon>
    </lineage>
</organism>
<protein>
    <submittedName>
        <fullName evidence="1">Uncharacterized protein</fullName>
    </submittedName>
</protein>